<organism evidence="3 4">
    <name type="scientific">Dorcoceras hygrometricum</name>
    <dbReference type="NCBI Taxonomy" id="472368"/>
    <lineage>
        <taxon>Eukaryota</taxon>
        <taxon>Viridiplantae</taxon>
        <taxon>Streptophyta</taxon>
        <taxon>Embryophyta</taxon>
        <taxon>Tracheophyta</taxon>
        <taxon>Spermatophyta</taxon>
        <taxon>Magnoliopsida</taxon>
        <taxon>eudicotyledons</taxon>
        <taxon>Gunneridae</taxon>
        <taxon>Pentapetalae</taxon>
        <taxon>asterids</taxon>
        <taxon>lamiids</taxon>
        <taxon>Lamiales</taxon>
        <taxon>Gesneriaceae</taxon>
        <taxon>Didymocarpoideae</taxon>
        <taxon>Trichosporeae</taxon>
        <taxon>Loxocarpinae</taxon>
        <taxon>Dorcoceras</taxon>
    </lineage>
</organism>
<dbReference type="Proteomes" id="UP000250235">
    <property type="component" value="Unassembled WGS sequence"/>
</dbReference>
<feature type="compositionally biased region" description="Basic and acidic residues" evidence="1">
    <location>
        <begin position="31"/>
        <end position="56"/>
    </location>
</feature>
<keyword evidence="4" id="KW-1185">Reference proteome</keyword>
<keyword evidence="2" id="KW-0472">Membrane</keyword>
<evidence type="ECO:0000256" key="1">
    <source>
        <dbReference type="SAM" id="MobiDB-lite"/>
    </source>
</evidence>
<name>A0A2Z7C169_9LAMI</name>
<sequence>MLYRLADSSPANSEPHQSLRGARNLLQNPVTKDRTADPPTEEKRPPLSEGEAHDHGMVTTATAEAPESRKVGKHHSSDKSLAGGGVIVGGLVTAIFAAVYCYIRVTRKHNIQNST</sequence>
<keyword evidence="2" id="KW-1133">Transmembrane helix</keyword>
<dbReference type="EMBL" id="KV001989">
    <property type="protein sequence ID" value="KZV38267.1"/>
    <property type="molecule type" value="Genomic_DNA"/>
</dbReference>
<dbReference type="OrthoDB" id="913813at2759"/>
<gene>
    <name evidence="3" type="ORF">F511_36502</name>
</gene>
<evidence type="ECO:0000256" key="2">
    <source>
        <dbReference type="SAM" id="Phobius"/>
    </source>
</evidence>
<feature type="region of interest" description="Disordered" evidence="1">
    <location>
        <begin position="1"/>
        <end position="83"/>
    </location>
</feature>
<accession>A0A2Z7C169</accession>
<dbReference type="PANTHER" id="PTHR34558">
    <property type="entry name" value="EXPRESSED PROTEIN"/>
    <property type="match status" value="1"/>
</dbReference>
<feature type="compositionally biased region" description="Basic and acidic residues" evidence="1">
    <location>
        <begin position="66"/>
        <end position="78"/>
    </location>
</feature>
<proteinExistence type="predicted"/>
<dbReference type="PANTHER" id="PTHR34558:SF4">
    <property type="entry name" value="TRANSMEMBRANE PROTEIN"/>
    <property type="match status" value="1"/>
</dbReference>
<keyword evidence="2" id="KW-0812">Transmembrane</keyword>
<evidence type="ECO:0000313" key="3">
    <source>
        <dbReference type="EMBL" id="KZV38267.1"/>
    </source>
</evidence>
<protein>
    <submittedName>
        <fullName evidence="3">Uncharacterized protein</fullName>
    </submittedName>
</protein>
<reference evidence="3 4" key="1">
    <citation type="journal article" date="2015" name="Proc. Natl. Acad. Sci. U.S.A.">
        <title>The resurrection genome of Boea hygrometrica: A blueprint for survival of dehydration.</title>
        <authorList>
            <person name="Xiao L."/>
            <person name="Yang G."/>
            <person name="Zhang L."/>
            <person name="Yang X."/>
            <person name="Zhao S."/>
            <person name="Ji Z."/>
            <person name="Zhou Q."/>
            <person name="Hu M."/>
            <person name="Wang Y."/>
            <person name="Chen M."/>
            <person name="Xu Y."/>
            <person name="Jin H."/>
            <person name="Xiao X."/>
            <person name="Hu G."/>
            <person name="Bao F."/>
            <person name="Hu Y."/>
            <person name="Wan P."/>
            <person name="Li L."/>
            <person name="Deng X."/>
            <person name="Kuang T."/>
            <person name="Xiang C."/>
            <person name="Zhu J.K."/>
            <person name="Oliver M.J."/>
            <person name="He Y."/>
        </authorList>
    </citation>
    <scope>NUCLEOTIDE SEQUENCE [LARGE SCALE GENOMIC DNA]</scope>
    <source>
        <strain evidence="4">cv. XS01</strain>
    </source>
</reference>
<evidence type="ECO:0000313" key="4">
    <source>
        <dbReference type="Proteomes" id="UP000250235"/>
    </source>
</evidence>
<feature type="transmembrane region" description="Helical" evidence="2">
    <location>
        <begin position="81"/>
        <end position="103"/>
    </location>
</feature>
<dbReference type="AlphaFoldDB" id="A0A2Z7C169"/>